<dbReference type="CDD" id="cd15482">
    <property type="entry name" value="Sialidase_non-viral"/>
    <property type="match status" value="1"/>
</dbReference>
<evidence type="ECO:0000313" key="11">
    <source>
        <dbReference type="Proteomes" id="UP001626537"/>
    </source>
</evidence>
<feature type="signal peptide" evidence="8">
    <location>
        <begin position="1"/>
        <end position="15"/>
    </location>
</feature>
<keyword evidence="5" id="KW-0326">Glycosidase</keyword>
<name>A0ABZ0I2R3_9GAMM</name>
<dbReference type="Gene3D" id="2.130.10.10">
    <property type="entry name" value="YVTN repeat-like/Quinoprotein amine dehydrogenase"/>
    <property type="match status" value="4"/>
</dbReference>
<dbReference type="Pfam" id="PF15902">
    <property type="entry name" value="Sortilin-Vps10"/>
    <property type="match status" value="1"/>
</dbReference>
<keyword evidence="2" id="KW-0677">Repeat</keyword>
<evidence type="ECO:0000256" key="1">
    <source>
        <dbReference type="ARBA" id="ARBA00022729"/>
    </source>
</evidence>
<dbReference type="Proteomes" id="UP001626537">
    <property type="component" value="Chromosome"/>
</dbReference>
<proteinExistence type="inferred from homology"/>
<keyword evidence="4" id="KW-0119">Carbohydrate metabolism</keyword>
<protein>
    <submittedName>
        <fullName evidence="10">Glycosyl hydrolase</fullName>
    </submittedName>
</protein>
<keyword evidence="1 8" id="KW-0732">Signal</keyword>
<dbReference type="GO" id="GO:0016787">
    <property type="term" value="F:hydrolase activity"/>
    <property type="evidence" value="ECO:0007669"/>
    <property type="project" value="UniProtKB-KW"/>
</dbReference>
<dbReference type="EMBL" id="CP136864">
    <property type="protein sequence ID" value="WOJ92820.1"/>
    <property type="molecule type" value="Genomic_DNA"/>
</dbReference>
<gene>
    <name evidence="10" type="ORF">R0135_13640</name>
</gene>
<feature type="chain" id="PRO_5046016612" evidence="8">
    <location>
        <begin position="16"/>
        <end position="1093"/>
    </location>
</feature>
<dbReference type="SUPFAM" id="SSF110296">
    <property type="entry name" value="Oligoxyloglucan reducing end-specific cellobiohydrolase"/>
    <property type="match status" value="2"/>
</dbReference>
<evidence type="ECO:0000256" key="3">
    <source>
        <dbReference type="ARBA" id="ARBA00022801"/>
    </source>
</evidence>
<accession>A0ABZ0I2R3</accession>
<reference evidence="10 11" key="1">
    <citation type="submission" date="2023-10" db="EMBL/GenBank/DDBJ databases">
        <title>Two novel species belonging to the OM43/NOR5 clade.</title>
        <authorList>
            <person name="Park M."/>
        </authorList>
    </citation>
    <scope>NUCLEOTIDE SEQUENCE [LARGE SCALE GENOMIC DNA]</scope>
    <source>
        <strain evidence="10 11">IMCC43200</strain>
    </source>
</reference>
<dbReference type="RefSeq" id="WP_407347462.1">
    <property type="nucleotide sequence ID" value="NZ_CP136864.1"/>
</dbReference>
<evidence type="ECO:0000256" key="2">
    <source>
        <dbReference type="ARBA" id="ARBA00022737"/>
    </source>
</evidence>
<dbReference type="InterPro" id="IPR015943">
    <property type="entry name" value="WD40/YVTN_repeat-like_dom_sf"/>
</dbReference>
<dbReference type="InterPro" id="IPR031778">
    <property type="entry name" value="Sortilin_N"/>
</dbReference>
<keyword evidence="3 10" id="KW-0378">Hydrolase</keyword>
<organism evidence="10 11">
    <name type="scientific">Congregibacter variabilis</name>
    <dbReference type="NCBI Taxonomy" id="3081200"/>
    <lineage>
        <taxon>Bacteria</taxon>
        <taxon>Pseudomonadati</taxon>
        <taxon>Pseudomonadota</taxon>
        <taxon>Gammaproteobacteria</taxon>
        <taxon>Cellvibrionales</taxon>
        <taxon>Halieaceae</taxon>
        <taxon>Congregibacter</taxon>
    </lineage>
</organism>
<dbReference type="PANTHER" id="PTHR43739:SF2">
    <property type="entry name" value="OLIGOXYLOGLUCAN-REDUCING END-SPECIFIC XYLOGLUCANASE-RELATED"/>
    <property type="match status" value="1"/>
</dbReference>
<keyword evidence="6" id="KW-0624">Polysaccharide degradation</keyword>
<dbReference type="PANTHER" id="PTHR43739">
    <property type="entry name" value="XYLOGLUCANASE (EUROFUNG)"/>
    <property type="match status" value="1"/>
</dbReference>
<evidence type="ECO:0000256" key="8">
    <source>
        <dbReference type="SAM" id="SignalP"/>
    </source>
</evidence>
<dbReference type="InterPro" id="IPR052025">
    <property type="entry name" value="Xyloglucanase_GH74"/>
</dbReference>
<evidence type="ECO:0000259" key="9">
    <source>
        <dbReference type="Pfam" id="PF15902"/>
    </source>
</evidence>
<comment type="similarity">
    <text evidence="7">Belongs to the glycosyl hydrolase 74 family.</text>
</comment>
<evidence type="ECO:0000313" key="10">
    <source>
        <dbReference type="EMBL" id="WOJ92820.1"/>
    </source>
</evidence>
<evidence type="ECO:0000256" key="7">
    <source>
        <dbReference type="ARBA" id="ARBA00037986"/>
    </source>
</evidence>
<evidence type="ECO:0000256" key="5">
    <source>
        <dbReference type="ARBA" id="ARBA00023295"/>
    </source>
</evidence>
<sequence length="1093" mass="118773">MLSVALMGSAAAVHAADSIAPVDQVIDGLELRAIGPAMMGGRIADIEVHPQDSATWYIAVGSGGVWKTSNAGITWSAIFDEQKSYSIGEITIDAQNPNTIWVGTGENVSGRHVGWGDGVYRSLDGGKSWTSMGLEKSEHIGRILVDPRDSNHILVAAEGPLWSSGGDRGVFRSTDGGKSWNAVLSVDDKTGATDLEFHPSDPSIVYAATYQRRRTVWSFLAGGPGSGVWKSTDSGATWRELSKGLPSENDDLEVGKIGLAVTPADPDRVYATIEANDGEQGFFISHDRGESWERKNEYISGGTGPHYYQEIEASPTDPDRVYQMDVFLHATADAGANFDVLGTGRAKHSDNHALWIDPKAPAHLLAGTDGGLYESFDDGTTWRHFPNLPISQFYKVAVSDHSPYYNVLVGAQDLGTLHGPARTTNIEGIRNQDWYVPYGADGYGVAFDLFDQNVFYQMSQKGNLIRHHTQSKENVSIRPQPAPGDDPERWNWDSPLEVSPHNPGRIYFGSQRVWQSDDRGDDWSAISDDLTSNSNRFTLPVDGRVRSTDALWDLGAMSGYASLTAISESPLRAGRLWTGSDDGLVHSSANGGQSWKKVSPSGLPRGAFINDVEASQHNESGAFVAADNHKTGDYRPMLFATDNDGKSWRNISGDLPKDVIVWAIQQDHIEPGLLFIAAENGLYVTLDSGEHWKKLGAGVPTVPFRDLKLQRRDNDLVGASFGRGVYILDDYRPLREMAANLRERDEAIPGNDGGLFAVRDAWWYIPSVPGQAAGIPSQGSTAYKAANPELGPLFTAYLPDVTATPAETRRDGERSLAAAGKNIPFPGWDTLKDEASAGEARYYIEISDAQGNAVRRLSLEKKTGLQRLNWDMRADAPNAISFPDGSFRAPWMSDPKGPLMAPGAYSAQLLRVGPETVQTLGRPRDFELQALANLPKGTDYLASVTFQREVSDAQRQLYAVDAALKEVTADTKYLRAAVDASPLSDPTLQMAIDTLEAEVAELKVMLRGNPARQRLSEAMAHSAARRIDSAANALNTRMPPTENQRADLRIGSQSMDDIVARVATLRNGQLADIKKALAESGAPWVPGQSLNKS</sequence>
<feature type="domain" description="Sortilin N-terminal" evidence="9">
    <location>
        <begin position="119"/>
        <end position="244"/>
    </location>
</feature>
<keyword evidence="11" id="KW-1185">Reference proteome</keyword>
<evidence type="ECO:0000256" key="6">
    <source>
        <dbReference type="ARBA" id="ARBA00023326"/>
    </source>
</evidence>
<evidence type="ECO:0000256" key="4">
    <source>
        <dbReference type="ARBA" id="ARBA00023277"/>
    </source>
</evidence>